<proteinExistence type="predicted"/>
<dbReference type="RefSeq" id="WP_076614567.1">
    <property type="nucleotide sequence ID" value="NZ_CP019323.1"/>
</dbReference>
<dbReference type="STRING" id="1847728.BTM29_05580"/>
<dbReference type="AlphaFoldDB" id="A0A1P8Q2F4"/>
<dbReference type="Proteomes" id="UP000187499">
    <property type="component" value="Chromosome"/>
</dbReference>
<sequence length="67" mass="7977">MEYEDTLKLIKNKASIEMRLPQWHAHTRIGVNRLNPSSPYLEVRSDNGVIPWIPTYPEMFSTNWQIY</sequence>
<evidence type="ECO:0000313" key="2">
    <source>
        <dbReference type="Proteomes" id="UP000187499"/>
    </source>
</evidence>
<accession>A0A1P8Q2F4</accession>
<gene>
    <name evidence="1" type="ORF">BTM29_05580</name>
</gene>
<evidence type="ECO:0000313" key="1">
    <source>
        <dbReference type="EMBL" id="APX72064.1"/>
    </source>
</evidence>
<dbReference type="EMBL" id="CP019323">
    <property type="protein sequence ID" value="APX72064.1"/>
    <property type="molecule type" value="Genomic_DNA"/>
</dbReference>
<organism evidence="1 2">
    <name type="scientific">Companilactobacillus allii</name>
    <dbReference type="NCBI Taxonomy" id="1847728"/>
    <lineage>
        <taxon>Bacteria</taxon>
        <taxon>Bacillati</taxon>
        <taxon>Bacillota</taxon>
        <taxon>Bacilli</taxon>
        <taxon>Lactobacillales</taxon>
        <taxon>Lactobacillaceae</taxon>
        <taxon>Companilactobacillus</taxon>
    </lineage>
</organism>
<name>A0A1P8Q2F4_9LACO</name>
<protein>
    <recommendedName>
        <fullName evidence="3">DUF2829 domain-containing protein</fullName>
    </recommendedName>
</protein>
<keyword evidence="2" id="KW-1185">Reference proteome</keyword>
<evidence type="ECO:0008006" key="3">
    <source>
        <dbReference type="Google" id="ProtNLM"/>
    </source>
</evidence>
<dbReference type="KEGG" id="lalw:BTM29_05580"/>
<reference evidence="2" key="1">
    <citation type="submission" date="2016-12" db="EMBL/GenBank/DDBJ databases">
        <authorList>
            <person name="Jung M.Y."/>
            <person name="Lee S.H."/>
        </authorList>
    </citation>
    <scope>NUCLEOTIDE SEQUENCE [LARGE SCALE GENOMIC DNA]</scope>
    <source>
        <strain evidence="2">WiKim39</strain>
    </source>
</reference>